<reference evidence="3" key="1">
    <citation type="journal article" date="2019" name="Int. J. Syst. Evol. Microbiol.">
        <title>The Global Catalogue of Microorganisms (GCM) 10K type strain sequencing project: providing services to taxonomists for standard genome sequencing and annotation.</title>
        <authorList>
            <consortium name="The Broad Institute Genomics Platform"/>
            <consortium name="The Broad Institute Genome Sequencing Center for Infectious Disease"/>
            <person name="Wu L."/>
            <person name="Ma J."/>
        </authorList>
    </citation>
    <scope>NUCLEOTIDE SEQUENCE [LARGE SCALE GENOMIC DNA]</scope>
    <source>
        <strain evidence="3">JCM 17695</strain>
    </source>
</reference>
<protein>
    <submittedName>
        <fullName evidence="2">Metallophosphoesterase family protein</fullName>
        <ecNumber evidence="2">3.1.-.-</ecNumber>
    </submittedName>
</protein>
<feature type="compositionally biased region" description="Low complexity" evidence="1">
    <location>
        <begin position="168"/>
        <end position="181"/>
    </location>
</feature>
<evidence type="ECO:0000256" key="1">
    <source>
        <dbReference type="SAM" id="MobiDB-lite"/>
    </source>
</evidence>
<comment type="caution">
    <text evidence="2">The sequence shown here is derived from an EMBL/GenBank/DDBJ whole genome shotgun (WGS) entry which is preliminary data.</text>
</comment>
<feature type="compositionally biased region" description="Polar residues" evidence="1">
    <location>
        <begin position="188"/>
        <end position="198"/>
    </location>
</feature>
<organism evidence="2 3">
    <name type="scientific">Actinokineospora soli</name>
    <dbReference type="NCBI Taxonomy" id="1048753"/>
    <lineage>
        <taxon>Bacteria</taxon>
        <taxon>Bacillati</taxon>
        <taxon>Actinomycetota</taxon>
        <taxon>Actinomycetes</taxon>
        <taxon>Pseudonocardiales</taxon>
        <taxon>Pseudonocardiaceae</taxon>
        <taxon>Actinokineospora</taxon>
    </lineage>
</organism>
<dbReference type="SUPFAM" id="SSF56300">
    <property type="entry name" value="Metallo-dependent phosphatases"/>
    <property type="match status" value="1"/>
</dbReference>
<gene>
    <name evidence="2" type="ORF">ACFQV2_05210</name>
</gene>
<name>A0ABW2TJ03_9PSEU</name>
<keyword evidence="2" id="KW-0378">Hydrolase</keyword>
<evidence type="ECO:0000313" key="3">
    <source>
        <dbReference type="Proteomes" id="UP001596512"/>
    </source>
</evidence>
<feature type="region of interest" description="Disordered" evidence="1">
    <location>
        <begin position="165"/>
        <end position="198"/>
    </location>
</feature>
<dbReference type="InterPro" id="IPR029052">
    <property type="entry name" value="Metallo-depent_PP-like"/>
</dbReference>
<dbReference type="EC" id="3.1.-.-" evidence="2"/>
<proteinExistence type="predicted"/>
<dbReference type="Gene3D" id="3.60.21.10">
    <property type="match status" value="1"/>
</dbReference>
<evidence type="ECO:0000313" key="2">
    <source>
        <dbReference type="EMBL" id="MFC7613109.1"/>
    </source>
</evidence>
<dbReference type="EMBL" id="JBHTEY010000004">
    <property type="protein sequence ID" value="MFC7613109.1"/>
    <property type="molecule type" value="Genomic_DNA"/>
</dbReference>
<dbReference type="Proteomes" id="UP001596512">
    <property type="component" value="Unassembled WGS sequence"/>
</dbReference>
<sequence length="333" mass="35025">MAAGSTQETWLRNDLRNSTKPCTAAYWHHPLFTRGTHSNSTQVRPLWQALYDFKADLILVGHDHNYQRYAPQDPTGKADPNGIRQLLVGTGGKSMYGFSRDMPNVETSQTGTHGVLKLSLTATGYTGDFVPVEGRTWSDNFSATCKPKGTGGGETVWSDDFETAKGWTTNPAGTDTATTGAFERGDPETTTDSSQTKQLGTAASGVNCLVTGRLAGSSAGTYDVDAGVTSARSPQITLPSTGRLTLTTKWSTGFGANATSEDYLKVTVVGSGGQVVVLDQRGSGAHSAGSWRTATADISALAGQTVRVHVEAADPGTASLVEAQIDDVLITKA</sequence>
<accession>A0ABW2TJ03</accession>
<keyword evidence="3" id="KW-1185">Reference proteome</keyword>
<dbReference type="GO" id="GO:0016787">
    <property type="term" value="F:hydrolase activity"/>
    <property type="evidence" value="ECO:0007669"/>
    <property type="project" value="UniProtKB-KW"/>
</dbReference>